<proteinExistence type="predicted"/>
<dbReference type="PANTHER" id="PTHR37398:SF3">
    <property type="entry name" value="GLYCOSIDE HYDROLASE FAMILY 5 DOMAIN-CONTAINING PROTEIN"/>
    <property type="match status" value="1"/>
</dbReference>
<evidence type="ECO:0000256" key="2">
    <source>
        <dbReference type="SAM" id="MobiDB-lite"/>
    </source>
</evidence>
<evidence type="ECO:0000313" key="4">
    <source>
        <dbReference type="RefSeq" id="XP_012942702.1"/>
    </source>
</evidence>
<dbReference type="RefSeq" id="XP_012942702.1">
    <property type="nucleotide sequence ID" value="XM_013087248.2"/>
</dbReference>
<dbReference type="Gene3D" id="3.20.20.80">
    <property type="entry name" value="Glycosidases"/>
    <property type="match status" value="2"/>
</dbReference>
<reference evidence="4" key="1">
    <citation type="submission" date="2025-08" db="UniProtKB">
        <authorList>
            <consortium name="RefSeq"/>
        </authorList>
    </citation>
    <scope>IDENTIFICATION</scope>
</reference>
<name>A0ABM1A879_APLCA</name>
<evidence type="ECO:0000313" key="3">
    <source>
        <dbReference type="Proteomes" id="UP000694888"/>
    </source>
</evidence>
<dbReference type="GeneID" id="101859039"/>
<dbReference type="SUPFAM" id="SSF51445">
    <property type="entry name" value="(Trans)glycosidases"/>
    <property type="match status" value="2"/>
</dbReference>
<keyword evidence="1" id="KW-0175">Coiled coil</keyword>
<dbReference type="Proteomes" id="UP000694888">
    <property type="component" value="Unplaced"/>
</dbReference>
<accession>A0ABM1A879</accession>
<protein>
    <submittedName>
        <fullName evidence="4">Mannan endo-1,4-beta-mannosidase isoform X2</fullName>
    </submittedName>
</protein>
<organism evidence="3 4">
    <name type="scientific">Aplysia californica</name>
    <name type="common">California sea hare</name>
    <dbReference type="NCBI Taxonomy" id="6500"/>
    <lineage>
        <taxon>Eukaryota</taxon>
        <taxon>Metazoa</taxon>
        <taxon>Spiralia</taxon>
        <taxon>Lophotrochozoa</taxon>
        <taxon>Mollusca</taxon>
        <taxon>Gastropoda</taxon>
        <taxon>Heterobranchia</taxon>
        <taxon>Euthyneura</taxon>
        <taxon>Tectipleura</taxon>
        <taxon>Aplysiida</taxon>
        <taxon>Aplysioidea</taxon>
        <taxon>Aplysiidae</taxon>
        <taxon>Aplysia</taxon>
    </lineage>
</organism>
<sequence length="432" mass="48378">MDKSADAPCNRLYIEDKKFMYNGVHVFLSGGNLPWINYAHDFGDGQWVRVRDQVSEQMRLLHDAGGNSMRLWIHIQGETTPAFNEAGYVTAMDRLGTFLSDFKDMLNLAQRHSWPAGRTHSRPRQASELPGRCADPSGQAGQRSPGSRGLGHHQRARGNDHSCEVEPGTLLRHSRPHLLGDGLGWQEILLQGDTTGISIFPCSFINWQADAIKSADPAALVTVGVFKPNSCTDSFWLVNHYSDTCLVAAGGRPLGTLDFYEYHSYSWDGIFDGVAVFRHSAPDYKMNKPILVGEFWEKEGGGLTITEMFEYVYRGLYAGAWSWDLVKFGESQRRGVDHIRHFTGNGTIPIHLPREGEVWGELENIRNELEITGDGLENIWDELENTEELENTGDVLENNGGELENTADKLENIRNKLENVTDELESTGEHDG</sequence>
<feature type="coiled-coil region" evidence="1">
    <location>
        <begin position="396"/>
        <end position="430"/>
    </location>
</feature>
<dbReference type="InterPro" id="IPR017853">
    <property type="entry name" value="GH"/>
</dbReference>
<feature type="region of interest" description="Disordered" evidence="2">
    <location>
        <begin position="113"/>
        <end position="167"/>
    </location>
</feature>
<dbReference type="PANTHER" id="PTHR37398">
    <property type="entry name" value="ENDO-BETA-1,4-MANNANASE"/>
    <property type="match status" value="1"/>
</dbReference>
<gene>
    <name evidence="4" type="primary">LOC101859039</name>
</gene>
<keyword evidence="3" id="KW-1185">Reference proteome</keyword>
<evidence type="ECO:0000256" key="1">
    <source>
        <dbReference type="SAM" id="Coils"/>
    </source>
</evidence>